<dbReference type="EMBL" id="JABELV010000148">
    <property type="protein sequence ID" value="KAG7529475.1"/>
    <property type="molecule type" value="Genomic_DNA"/>
</dbReference>
<feature type="region of interest" description="Disordered" evidence="1">
    <location>
        <begin position="274"/>
        <end position="300"/>
    </location>
</feature>
<evidence type="ECO:0000313" key="3">
    <source>
        <dbReference type="Proteomes" id="UP000812966"/>
    </source>
</evidence>
<feature type="compositionally biased region" description="Basic and acidic residues" evidence="1">
    <location>
        <begin position="274"/>
        <end position="283"/>
    </location>
</feature>
<keyword evidence="3" id="KW-1185">Reference proteome</keyword>
<name>A0A8K0NNN2_9TREE</name>
<comment type="caution">
    <text evidence="2">The sequence shown here is derived from an EMBL/GenBank/DDBJ whole genome shotgun (WGS) entry which is preliminary data.</text>
</comment>
<reference evidence="2" key="1">
    <citation type="submission" date="2020-04" db="EMBL/GenBank/DDBJ databases">
        <title>Analysis of mating type loci in Filobasidium floriforme.</title>
        <authorList>
            <person name="Nowrousian M."/>
        </authorList>
    </citation>
    <scope>NUCLEOTIDE SEQUENCE</scope>
    <source>
        <strain evidence="2">CBS 6242</strain>
    </source>
</reference>
<dbReference type="Proteomes" id="UP000812966">
    <property type="component" value="Unassembled WGS sequence"/>
</dbReference>
<evidence type="ECO:0000313" key="2">
    <source>
        <dbReference type="EMBL" id="KAG7529475.1"/>
    </source>
</evidence>
<proteinExistence type="predicted"/>
<organism evidence="2 3">
    <name type="scientific">Filobasidium floriforme</name>
    <dbReference type="NCBI Taxonomy" id="5210"/>
    <lineage>
        <taxon>Eukaryota</taxon>
        <taxon>Fungi</taxon>
        <taxon>Dikarya</taxon>
        <taxon>Basidiomycota</taxon>
        <taxon>Agaricomycotina</taxon>
        <taxon>Tremellomycetes</taxon>
        <taxon>Filobasidiales</taxon>
        <taxon>Filobasidiaceae</taxon>
        <taxon>Filobasidium</taxon>
    </lineage>
</organism>
<gene>
    <name evidence="2" type="ORF">FFLO_05617</name>
</gene>
<protein>
    <submittedName>
        <fullName evidence="2">Uncharacterized protein</fullName>
    </submittedName>
</protein>
<dbReference type="AlphaFoldDB" id="A0A8K0NNN2"/>
<feature type="region of interest" description="Disordered" evidence="1">
    <location>
        <begin position="1"/>
        <end position="20"/>
    </location>
</feature>
<sequence>MSPITSINTRKAPAASRSLAATRPVQVTARPVQAAKPPAFDPRLLAQGISYCDTETWNDRDCTLFYQLCTTLHGEVLLKDYVRILSQKLPSGASPVQALEGATFKLGWGSIQFNSLAHGYTLRKATMPYHAKDLAVFKASEEVHMTVMSGYITYFSKHRAKIIEDISKVQAPPRPAPLTFDKAFLSQLWQILRAHLSPEDDAAHGDLVEMTMRYARMHCPDVPRATRLNDGRHVDQINRTCWRPLTERAGAEPPCLRYDQLEFEHTGEVVRTSERLKRLRDGDEAPSPASRRQKDLFASF</sequence>
<accession>A0A8K0NNN2</accession>
<evidence type="ECO:0000256" key="1">
    <source>
        <dbReference type="SAM" id="MobiDB-lite"/>
    </source>
</evidence>